<evidence type="ECO:0000313" key="3">
    <source>
        <dbReference type="EMBL" id="QBY46916.1"/>
    </source>
</evidence>
<dbReference type="Proteomes" id="UP000295134">
    <property type="component" value="Plasmid pArsFIN5"/>
</dbReference>
<feature type="transmembrane region" description="Helical" evidence="1">
    <location>
        <begin position="624"/>
        <end position="642"/>
    </location>
</feature>
<dbReference type="EMBL" id="CP038625">
    <property type="protein sequence ID" value="QBY46916.1"/>
    <property type="molecule type" value="Genomic_DNA"/>
</dbReference>
<proteinExistence type="predicted"/>
<geneLocation type="plasmid" evidence="4 6">
    <name>paNv_CAN2</name>
</geneLocation>
<keyword evidence="1" id="KW-1133">Transmembrane helix</keyword>
<evidence type="ECO:0000256" key="1">
    <source>
        <dbReference type="SAM" id="Phobius"/>
    </source>
</evidence>
<sequence length="861" mass="94419">MSKALRLQVVLGAIDRLSGPFEKAKTANTRLAKQLKSTREHLTQLNQASQKLPQLQTLSGKINTLGQALEKARLKGKMMGLEMAGLQNPTQKQTAALEKQWASVAKLARQYQGFLTQQQKIRSSFDKMGIAVNHADQATAHIRQETQKYTQALKSQEGQLAKISAREKHLTTARNRYQQRMNRRSNLLSHGAGMVATGAATAMAVKPNLNEAAIYQKEAISFKALGGGETMLADAEKFAKGIHIFGNSTTENLKVIKEAYSVLRDYHETELVSPTLLKLQFATKFMSSHGVSESAAQALRDQSPAVLKIAELRNEINTPAQFKRSVDMTAKSMTASGGMVLPEDYLAMLKTGGTAVKQLDNAAFYFGTSHLIQQLGGDRTGTALNSAYQNLVKGKTTQAAMENLMGLGLLKKGSVKYGKTGHVTKMNNDALVNVELYKRDPFRYLMDEIVPRIRKKYPQLTESQMETQIAQLFSSRTGSDVFVTMYREHANIEKQIKAGNAAYGLEPLIAEGKKTAQGQQIELEAKKADLYREMGNNLLPLYTQGLEMLNQQLSKLTDFFKSHPTMTRYFGVALAGFAALITIGGVMALAMAALTGPLAAVRLGLSLLSAGLLRLTAVALSNPMVLVITAIAVAALLIYRYWDNIVPFFKNLWEKTVRFFADGYQKIKNSIKNFGSELIDNLKNGVMEKWQQLKSLFSEIKNTVTDLLPDWMVSEETKTLRTTQSLTVLNAGIKGAGLFDTGGVIRRGGAGIVGEKGPEIVTGPAHVVSRRHTAAFAAAALTLSHAYANQPIHPFVADKTDAAVIRTPHTTAPSNVHITINAAPAQSAHDIAQEVSRQLLKLQRQQQAQLRGRFSDNPEEY</sequence>
<dbReference type="GeneID" id="39751662"/>
<accession>A0A4P7L3C8</accession>
<evidence type="ECO:0000313" key="4">
    <source>
        <dbReference type="EMBL" id="WGM08267.1"/>
    </source>
</evidence>
<keyword evidence="3" id="KW-0614">Plasmid</keyword>
<gene>
    <name evidence="2" type="ORF">ArsFIN_48260</name>
    <name evidence="3" type="ORF">ArsFIN_55270</name>
    <name evidence="4" type="ORF">QE258_22795</name>
</gene>
<keyword evidence="1" id="KW-0472">Membrane</keyword>
<feature type="transmembrane region" description="Helical" evidence="1">
    <location>
        <begin position="569"/>
        <end position="593"/>
    </location>
</feature>
<protein>
    <recommendedName>
        <fullName evidence="7">Phage tail tape measure protein</fullName>
    </recommendedName>
</protein>
<dbReference type="Proteomes" id="UP001177592">
    <property type="component" value="Plasmid paNv_CAN2"/>
</dbReference>
<dbReference type="Proteomes" id="UP000295134">
    <property type="component" value="Plasmid pArsFIN13"/>
</dbReference>
<dbReference type="RefSeq" id="WP_026824245.1">
    <property type="nucleotide sequence ID" value="NZ_CP038617.1"/>
</dbReference>
<evidence type="ECO:0008006" key="7">
    <source>
        <dbReference type="Google" id="ProtNLM"/>
    </source>
</evidence>
<dbReference type="PANTHER" id="PTHR37813:SF1">
    <property type="entry name" value="FELS-2 PROPHAGE PROTEIN"/>
    <property type="match status" value="1"/>
</dbReference>
<dbReference type="EMBL" id="CP038617">
    <property type="protein sequence ID" value="QBY46215.1"/>
    <property type="molecule type" value="Genomic_DNA"/>
</dbReference>
<evidence type="ECO:0000313" key="5">
    <source>
        <dbReference type="Proteomes" id="UP000295134"/>
    </source>
</evidence>
<evidence type="ECO:0000313" key="2">
    <source>
        <dbReference type="EMBL" id="QBY46215.1"/>
    </source>
</evidence>
<dbReference type="PANTHER" id="PTHR37813">
    <property type="entry name" value="FELS-2 PROPHAGE PROTEIN"/>
    <property type="match status" value="1"/>
</dbReference>
<dbReference type="EMBL" id="CP123525">
    <property type="protein sequence ID" value="WGM08267.1"/>
    <property type="molecule type" value="Genomic_DNA"/>
</dbReference>
<dbReference type="AlphaFoldDB" id="A0A4P7L3C8"/>
<organism evidence="3 5">
    <name type="scientific">Arsenophonus nasoniae</name>
    <name type="common">son-killer infecting Nasonia vitripennis</name>
    <dbReference type="NCBI Taxonomy" id="638"/>
    <lineage>
        <taxon>Bacteria</taxon>
        <taxon>Pseudomonadati</taxon>
        <taxon>Pseudomonadota</taxon>
        <taxon>Gammaproteobacteria</taxon>
        <taxon>Enterobacterales</taxon>
        <taxon>Morganellaceae</taxon>
        <taxon>Arsenophonus</taxon>
    </lineage>
</organism>
<keyword evidence="1" id="KW-0812">Transmembrane</keyword>
<reference evidence="3 5" key="1">
    <citation type="submission" date="2019-03" db="EMBL/GenBank/DDBJ databases">
        <title>Long-read sequencing reveals hyperdense prophage content in a complex bacterial symbiont genome.</title>
        <authorList>
            <person name="Frost C.L."/>
            <person name="Siozios S."/>
            <person name="Nadal-Jimenez P."/>
            <person name="Brockhurst M.A."/>
            <person name="King K.C."/>
            <person name="Darby A.C."/>
            <person name="Hurst G.D.D."/>
        </authorList>
    </citation>
    <scope>NUCLEOTIDE SEQUENCE [LARGE SCALE GENOMIC DNA]</scope>
    <source>
        <strain evidence="3 5">FIN</strain>
        <plasmid evidence="3">pArsFIN13</plasmid>
        <plasmid evidence="5">parsfin13</plasmid>
        <plasmid evidence="5">parsfin5</plasmid>
        <plasmid evidence="2">pArsFIN5</plasmid>
    </source>
</reference>
<geneLocation type="plasmid" evidence="5">
    <name>parsfin5</name>
</geneLocation>
<geneLocation type="plasmid" evidence="5">
    <name>parsfin13</name>
</geneLocation>
<geneLocation type="plasmid" evidence="2">
    <name>pArsFIN5</name>
</geneLocation>
<evidence type="ECO:0000313" key="6">
    <source>
        <dbReference type="Proteomes" id="UP001177592"/>
    </source>
</evidence>
<feature type="transmembrane region" description="Helical" evidence="1">
    <location>
        <begin position="599"/>
        <end position="617"/>
    </location>
</feature>
<reference evidence="4" key="2">
    <citation type="submission" date="2023-04" db="EMBL/GenBank/DDBJ databases">
        <title>Genome dynamics across the evolutionary transition to endosymbiosis.</title>
        <authorList>
            <person name="Siozios S."/>
            <person name="Nadal-Jimenez P."/>
            <person name="Azagi T."/>
            <person name="Sprong H."/>
            <person name="Frost C.L."/>
            <person name="Parratt S.R."/>
            <person name="Taylor G."/>
            <person name="Brettell L."/>
            <person name="Lew K.C."/>
            <person name="Croft L."/>
            <person name="King K.C."/>
            <person name="Brockhurst M.A."/>
            <person name="Hypsa V."/>
            <person name="Novakova E."/>
            <person name="Darby A.C."/>
            <person name="Hurst G.D.D."/>
        </authorList>
    </citation>
    <scope>NUCLEOTIDE SEQUENCE</scope>
    <source>
        <strain evidence="4">ANv_CAN</strain>
        <plasmid evidence="4">paNv_CAN2</plasmid>
    </source>
</reference>
<keyword evidence="6" id="KW-1185">Reference proteome</keyword>
<dbReference type="KEGG" id="ans:ArsFIN_48260"/>
<geneLocation type="plasmid" evidence="3">
    <name>pArsFIN13</name>
</geneLocation>
<name>A0A4P7L3C8_9GAMM</name>
<dbReference type="KEGG" id="ans:ArsFIN_55270"/>